<dbReference type="AlphaFoldDB" id="A0A0H5LWA6"/>
<evidence type="ECO:0000256" key="4">
    <source>
        <dbReference type="ARBA" id="ARBA00022519"/>
    </source>
</evidence>
<keyword evidence="6 9" id="KW-1133">Transmembrane helix</keyword>
<evidence type="ECO:0000256" key="1">
    <source>
        <dbReference type="ARBA" id="ARBA00004429"/>
    </source>
</evidence>
<dbReference type="RefSeq" id="WP_053009619.1">
    <property type="nucleotide sequence ID" value="NZ_CWJI01000005.1"/>
</dbReference>
<evidence type="ECO:0000313" key="11">
    <source>
        <dbReference type="Proteomes" id="UP000043316"/>
    </source>
</evidence>
<evidence type="ECO:0000256" key="5">
    <source>
        <dbReference type="ARBA" id="ARBA00022692"/>
    </source>
</evidence>
<keyword evidence="5 9" id="KW-0812">Transmembrane</keyword>
<dbReference type="InterPro" id="IPR007272">
    <property type="entry name" value="Sulf_transp_TsuA/YedE"/>
</dbReference>
<keyword evidence="7 9" id="KW-0472">Membrane</keyword>
<keyword evidence="3" id="KW-1003">Cell membrane</keyword>
<dbReference type="PANTHER" id="PTHR30574">
    <property type="entry name" value="INNER MEMBRANE PROTEIN YEDE"/>
    <property type="match status" value="1"/>
</dbReference>
<organism evidence="10 11">
    <name type="scientific">Yersinia intermedia</name>
    <dbReference type="NCBI Taxonomy" id="631"/>
    <lineage>
        <taxon>Bacteria</taxon>
        <taxon>Pseudomonadati</taxon>
        <taxon>Pseudomonadota</taxon>
        <taxon>Gammaproteobacteria</taxon>
        <taxon>Enterobacterales</taxon>
        <taxon>Yersiniaceae</taxon>
        <taxon>Yersinia</taxon>
    </lineage>
</organism>
<evidence type="ECO:0000256" key="8">
    <source>
        <dbReference type="ARBA" id="ARBA00035655"/>
    </source>
</evidence>
<keyword evidence="2" id="KW-0813">Transport</keyword>
<dbReference type="GO" id="GO:0005886">
    <property type="term" value="C:plasma membrane"/>
    <property type="evidence" value="ECO:0007669"/>
    <property type="project" value="UniProtKB-SubCell"/>
</dbReference>
<evidence type="ECO:0000313" key="10">
    <source>
        <dbReference type="EMBL" id="CRY55320.1"/>
    </source>
</evidence>
<gene>
    <name evidence="10" type="ORF">ERS008476_02305</name>
</gene>
<comment type="subcellular location">
    <subcellularLocation>
        <location evidence="1">Cell inner membrane</location>
        <topology evidence="1">Multi-pass membrane protein</topology>
    </subcellularLocation>
</comment>
<feature type="transmembrane region" description="Helical" evidence="9">
    <location>
        <begin position="12"/>
        <end position="31"/>
    </location>
</feature>
<keyword evidence="4" id="KW-0997">Cell inner membrane</keyword>
<feature type="transmembrane region" description="Helical" evidence="9">
    <location>
        <begin position="84"/>
        <end position="102"/>
    </location>
</feature>
<evidence type="ECO:0000256" key="9">
    <source>
        <dbReference type="SAM" id="Phobius"/>
    </source>
</evidence>
<protein>
    <submittedName>
        <fullName evidence="10">Putative transmembrane protein</fullName>
    </submittedName>
</protein>
<dbReference type="Pfam" id="PF04143">
    <property type="entry name" value="Sulf_transp"/>
    <property type="match status" value="1"/>
</dbReference>
<name>A0A0H5LWA6_YERIN</name>
<evidence type="ECO:0000256" key="3">
    <source>
        <dbReference type="ARBA" id="ARBA00022475"/>
    </source>
</evidence>
<evidence type="ECO:0000256" key="6">
    <source>
        <dbReference type="ARBA" id="ARBA00022989"/>
    </source>
</evidence>
<dbReference type="Proteomes" id="UP000043316">
    <property type="component" value="Unassembled WGS sequence"/>
</dbReference>
<evidence type="ECO:0000256" key="7">
    <source>
        <dbReference type="ARBA" id="ARBA00023136"/>
    </source>
</evidence>
<proteinExistence type="inferred from homology"/>
<comment type="similarity">
    <text evidence="8">Belongs to the TsuA/YedE (TC 9.B.102) family.</text>
</comment>
<feature type="transmembrane region" description="Helical" evidence="9">
    <location>
        <begin position="122"/>
        <end position="142"/>
    </location>
</feature>
<dbReference type="PANTHER" id="PTHR30574:SF1">
    <property type="entry name" value="SULPHUR TRANSPORT DOMAIN-CONTAINING PROTEIN"/>
    <property type="match status" value="1"/>
</dbReference>
<feature type="transmembrane region" description="Helical" evidence="9">
    <location>
        <begin position="52"/>
        <end position="72"/>
    </location>
</feature>
<dbReference type="EMBL" id="CWJI01000005">
    <property type="protein sequence ID" value="CRY55320.1"/>
    <property type="molecule type" value="Genomic_DNA"/>
</dbReference>
<evidence type="ECO:0000256" key="2">
    <source>
        <dbReference type="ARBA" id="ARBA00022448"/>
    </source>
</evidence>
<reference evidence="11" key="1">
    <citation type="submission" date="2015-03" db="EMBL/GenBank/DDBJ databases">
        <authorList>
            <consortium name="Pathogen Informatics"/>
        </authorList>
    </citation>
    <scope>NUCLEOTIDE SEQUENCE [LARGE SCALE GENOMIC DNA]</scope>
    <source>
        <strain evidence="11">R148</strain>
    </source>
</reference>
<accession>A0A0H5LWA6</accession>
<sequence>MNVDWANFTPYSALMGGALLGIAVTVLLLWNGRIAGISGILGGLLQPKAGDVAWRVVFILGLMVSPLVYSLFTELPPIEIEADLPILVLAGLLVGIGTRYGAGCTSGHGVCGLARFSLRSLVATLSFMFAGFITVWLVRHLFA</sequence>